<dbReference type="SUPFAM" id="SSF55347">
    <property type="entry name" value="Glyceraldehyde-3-phosphate dehydrogenase-like, C-terminal domain"/>
    <property type="match status" value="1"/>
</dbReference>
<dbReference type="Pfam" id="PF22725">
    <property type="entry name" value="GFO_IDH_MocA_C3"/>
    <property type="match status" value="1"/>
</dbReference>
<reference evidence="5 6" key="1">
    <citation type="submission" date="2019-11" db="EMBL/GenBank/DDBJ databases">
        <authorList>
            <person name="Jiang L.-Q."/>
        </authorList>
    </citation>
    <scope>NUCLEOTIDE SEQUENCE [LARGE SCALE GENOMIC DNA]</scope>
    <source>
        <strain evidence="5 6">YIM 132087</strain>
    </source>
</reference>
<protein>
    <recommendedName>
        <fullName evidence="7">Gfo/Idh/MocA family oxidoreductase</fullName>
    </recommendedName>
</protein>
<dbReference type="RefSeq" id="WP_154767238.1">
    <property type="nucleotide sequence ID" value="NZ_WLYK01000001.1"/>
</dbReference>
<dbReference type="InterPro" id="IPR000683">
    <property type="entry name" value="Gfo/Idh/MocA-like_OxRdtase_N"/>
</dbReference>
<evidence type="ECO:0000259" key="4">
    <source>
        <dbReference type="Pfam" id="PF22725"/>
    </source>
</evidence>
<dbReference type="InterPro" id="IPR036291">
    <property type="entry name" value="NAD(P)-bd_dom_sf"/>
</dbReference>
<feature type="domain" description="Gfo/Idh/MocA-like oxidoreductase N-terminal" evidence="3">
    <location>
        <begin position="18"/>
        <end position="134"/>
    </location>
</feature>
<proteinExistence type="inferred from homology"/>
<keyword evidence="2" id="KW-0560">Oxidoreductase</keyword>
<organism evidence="5 6">
    <name type="scientific">Nakamurella alba</name>
    <dbReference type="NCBI Taxonomy" id="2665158"/>
    <lineage>
        <taxon>Bacteria</taxon>
        <taxon>Bacillati</taxon>
        <taxon>Actinomycetota</taxon>
        <taxon>Actinomycetes</taxon>
        <taxon>Nakamurellales</taxon>
        <taxon>Nakamurellaceae</taxon>
        <taxon>Nakamurella</taxon>
    </lineage>
</organism>
<keyword evidence="6" id="KW-1185">Reference proteome</keyword>
<dbReference type="InterPro" id="IPR051317">
    <property type="entry name" value="Gfo/Idh/MocA_oxidoreduct"/>
</dbReference>
<dbReference type="GO" id="GO:0000166">
    <property type="term" value="F:nucleotide binding"/>
    <property type="evidence" value="ECO:0007669"/>
    <property type="project" value="InterPro"/>
</dbReference>
<dbReference type="SUPFAM" id="SSF51735">
    <property type="entry name" value="NAD(P)-binding Rossmann-fold domains"/>
    <property type="match status" value="1"/>
</dbReference>
<evidence type="ECO:0000259" key="3">
    <source>
        <dbReference type="Pfam" id="PF01408"/>
    </source>
</evidence>
<evidence type="ECO:0008006" key="7">
    <source>
        <dbReference type="Google" id="ProtNLM"/>
    </source>
</evidence>
<dbReference type="PANTHER" id="PTHR43708">
    <property type="entry name" value="CONSERVED EXPRESSED OXIDOREDUCTASE (EUROFUNG)"/>
    <property type="match status" value="1"/>
</dbReference>
<dbReference type="Gene3D" id="3.40.50.720">
    <property type="entry name" value="NAD(P)-binding Rossmann-like Domain"/>
    <property type="match status" value="1"/>
</dbReference>
<dbReference type="InterPro" id="IPR055170">
    <property type="entry name" value="GFO_IDH_MocA-like_dom"/>
</dbReference>
<dbReference type="GO" id="GO:0016491">
    <property type="term" value="F:oxidoreductase activity"/>
    <property type="evidence" value="ECO:0007669"/>
    <property type="project" value="UniProtKB-KW"/>
</dbReference>
<dbReference type="EMBL" id="WLYK01000001">
    <property type="protein sequence ID" value="MTD13369.1"/>
    <property type="molecule type" value="Genomic_DNA"/>
</dbReference>
<dbReference type="Proteomes" id="UP000460221">
    <property type="component" value="Unassembled WGS sequence"/>
</dbReference>
<evidence type="ECO:0000256" key="2">
    <source>
        <dbReference type="ARBA" id="ARBA00023002"/>
    </source>
</evidence>
<evidence type="ECO:0000313" key="5">
    <source>
        <dbReference type="EMBL" id="MTD13369.1"/>
    </source>
</evidence>
<dbReference type="AlphaFoldDB" id="A0A7K1FIU2"/>
<name>A0A7K1FIU2_9ACTN</name>
<accession>A0A7K1FIU2</accession>
<dbReference type="Pfam" id="PF01408">
    <property type="entry name" value="GFO_IDH_MocA"/>
    <property type="match status" value="1"/>
</dbReference>
<comment type="similarity">
    <text evidence="1">Belongs to the Gfo/Idh/MocA family.</text>
</comment>
<gene>
    <name evidence="5" type="ORF">GIS00_05335</name>
</gene>
<comment type="caution">
    <text evidence="5">The sequence shown here is derived from an EMBL/GenBank/DDBJ whole genome shotgun (WGS) entry which is preliminary data.</text>
</comment>
<dbReference type="PANTHER" id="PTHR43708:SF5">
    <property type="entry name" value="CONSERVED EXPRESSED OXIDOREDUCTASE (EUROFUNG)-RELATED"/>
    <property type="match status" value="1"/>
</dbReference>
<evidence type="ECO:0000313" key="6">
    <source>
        <dbReference type="Proteomes" id="UP000460221"/>
    </source>
</evidence>
<feature type="domain" description="GFO/IDH/MocA-like oxidoreductase" evidence="4">
    <location>
        <begin position="144"/>
        <end position="268"/>
    </location>
</feature>
<evidence type="ECO:0000256" key="1">
    <source>
        <dbReference type="ARBA" id="ARBA00010928"/>
    </source>
</evidence>
<dbReference type="Gene3D" id="3.30.360.10">
    <property type="entry name" value="Dihydrodipicolinate Reductase, domain 2"/>
    <property type="match status" value="1"/>
</dbReference>
<sequence length="350" mass="37861">MDTLDLDHRPLIPGHPLGIGMLGCGWIAQDAHLPGYRAWGLPVTGIYDIDPVARQRAADTFGVHVYADAEELLADPEVEVVDVPARTEDRAPLVRQALRAGKHVLSQKPFANSPAEAEELVALADDLGLRLAVNQNGRWAPSWRLASSWLAAGEIGEVSAIGHDFETSFAWTADRHFNDQAHFVLYDYCAHWLDITRCWLAGKRVVQVRAEDLRAPVQPGPARTPWTVLIGIRCEDGTLATIRGTGAARDDIPPVHRFTITGEGGSIRGQVLDREEVELLRPSGTVRATPAGSWFPDGFAGAMGELQSAILQHREPSNSGRHVLSSVRLGAAAVASAEQGGTPVDLDLEL</sequence>